<dbReference type="Proteomes" id="UP001501020">
    <property type="component" value="Unassembled WGS sequence"/>
</dbReference>
<keyword evidence="2" id="KW-0472">Membrane</keyword>
<keyword evidence="2" id="KW-0812">Transmembrane</keyword>
<evidence type="ECO:0000313" key="4">
    <source>
        <dbReference type="Proteomes" id="UP001501020"/>
    </source>
</evidence>
<feature type="transmembrane region" description="Helical" evidence="2">
    <location>
        <begin position="33"/>
        <end position="56"/>
    </location>
</feature>
<evidence type="ECO:0000256" key="2">
    <source>
        <dbReference type="SAM" id="Phobius"/>
    </source>
</evidence>
<accession>A0ABN2ZVX9</accession>
<keyword evidence="4" id="KW-1185">Reference proteome</keyword>
<name>A0ABN2ZVX9_9ACTN</name>
<keyword evidence="2" id="KW-1133">Transmembrane helix</keyword>
<dbReference type="RefSeq" id="WP_344272150.1">
    <property type="nucleotide sequence ID" value="NZ_BAAAMR010000050.1"/>
</dbReference>
<reference evidence="3 4" key="1">
    <citation type="journal article" date="2019" name="Int. J. Syst. Evol. Microbiol.">
        <title>The Global Catalogue of Microorganisms (GCM) 10K type strain sequencing project: providing services to taxonomists for standard genome sequencing and annotation.</title>
        <authorList>
            <consortium name="The Broad Institute Genomics Platform"/>
            <consortium name="The Broad Institute Genome Sequencing Center for Infectious Disease"/>
            <person name="Wu L."/>
            <person name="Ma J."/>
        </authorList>
    </citation>
    <scope>NUCLEOTIDE SEQUENCE [LARGE SCALE GENOMIC DNA]</scope>
    <source>
        <strain evidence="3 4">JCM 13850</strain>
    </source>
</reference>
<sequence>MAKHSSTRRPARPSVAWTTAGLLHTGLWLTAPALAVVLIVLEAALTITIIATALYAPDPISARAFRMLPWTTPPPAQQPLAPQRTPRPDK</sequence>
<proteinExistence type="predicted"/>
<feature type="region of interest" description="Disordered" evidence="1">
    <location>
        <begin position="71"/>
        <end position="90"/>
    </location>
</feature>
<protein>
    <submittedName>
        <fullName evidence="3">Uncharacterized protein</fullName>
    </submittedName>
</protein>
<comment type="caution">
    <text evidence="3">The sequence shown here is derived from an EMBL/GenBank/DDBJ whole genome shotgun (WGS) entry which is preliminary data.</text>
</comment>
<gene>
    <name evidence="3" type="ORF">GCM10009727_51750</name>
</gene>
<organism evidence="3 4">
    <name type="scientific">Actinomadura napierensis</name>
    <dbReference type="NCBI Taxonomy" id="267854"/>
    <lineage>
        <taxon>Bacteria</taxon>
        <taxon>Bacillati</taxon>
        <taxon>Actinomycetota</taxon>
        <taxon>Actinomycetes</taxon>
        <taxon>Streptosporangiales</taxon>
        <taxon>Thermomonosporaceae</taxon>
        <taxon>Actinomadura</taxon>
    </lineage>
</organism>
<dbReference type="EMBL" id="BAAAMR010000050">
    <property type="protein sequence ID" value="GAA2148698.1"/>
    <property type="molecule type" value="Genomic_DNA"/>
</dbReference>
<evidence type="ECO:0000313" key="3">
    <source>
        <dbReference type="EMBL" id="GAA2148698.1"/>
    </source>
</evidence>
<evidence type="ECO:0000256" key="1">
    <source>
        <dbReference type="SAM" id="MobiDB-lite"/>
    </source>
</evidence>